<reference evidence="3 4" key="1">
    <citation type="submission" date="2021-05" db="EMBL/GenBank/DDBJ databases">
        <authorList>
            <person name="Zhang Z.D."/>
            <person name="Osman G."/>
        </authorList>
    </citation>
    <scope>NUCLEOTIDE SEQUENCE [LARGE SCALE GENOMIC DNA]</scope>
    <source>
        <strain evidence="3 4">KCTC 32217</strain>
    </source>
</reference>
<dbReference type="Pfam" id="PF14321">
    <property type="entry name" value="DUF4382"/>
    <property type="match status" value="1"/>
</dbReference>
<evidence type="ECO:0000256" key="1">
    <source>
        <dbReference type="SAM" id="SignalP"/>
    </source>
</evidence>
<accession>A0AAP2G3P0</accession>
<name>A0AAP2G3P0_9BACT</name>
<sequence>MSKINFKSMILGLAVLFMAASCAQDEDRFNGNAMLNISLVDAPADYDEVWIEVLGVEVLPNGRNENEGSAWISIPYVPEADDRQVDLLTLVGDQILYIGSEEVPAGRLSQIRLLLGDNNYIVIDGERYDLTTPSAQQSGLKLQVNKDLQAGIQYDMMLDFDADRSIVRAGNSGQHILKPVIRVITEESATIRGKVLPVEASEEPVLVHGILDQDTVSTFTDQNGVFMLRGLTNGAYQVDIHPQTPFASKILTEVAASRGEVTDLGELELELEAAPEE</sequence>
<dbReference type="SUPFAM" id="SSF49452">
    <property type="entry name" value="Starch-binding domain-like"/>
    <property type="match status" value="1"/>
</dbReference>
<feature type="domain" description="DUF4382" evidence="2">
    <location>
        <begin position="33"/>
        <end position="179"/>
    </location>
</feature>
<evidence type="ECO:0000313" key="4">
    <source>
        <dbReference type="Proteomes" id="UP001319104"/>
    </source>
</evidence>
<dbReference type="InterPro" id="IPR025491">
    <property type="entry name" value="DUF4382"/>
</dbReference>
<dbReference type="PROSITE" id="PS51257">
    <property type="entry name" value="PROKAR_LIPOPROTEIN"/>
    <property type="match status" value="1"/>
</dbReference>
<dbReference type="AlphaFoldDB" id="A0AAP2G3P0"/>
<keyword evidence="1" id="KW-0732">Signal</keyword>
<dbReference type="EMBL" id="JAHCMY010000002">
    <property type="protein sequence ID" value="MBS9523655.1"/>
    <property type="molecule type" value="Genomic_DNA"/>
</dbReference>
<evidence type="ECO:0000259" key="2">
    <source>
        <dbReference type="Pfam" id="PF14321"/>
    </source>
</evidence>
<organism evidence="3 4">
    <name type="scientific">Litoribacter ruber</name>
    <dbReference type="NCBI Taxonomy" id="702568"/>
    <lineage>
        <taxon>Bacteria</taxon>
        <taxon>Pseudomonadati</taxon>
        <taxon>Bacteroidota</taxon>
        <taxon>Cytophagia</taxon>
        <taxon>Cytophagales</taxon>
        <taxon>Cyclobacteriaceae</taxon>
        <taxon>Litoribacter</taxon>
    </lineage>
</organism>
<gene>
    <name evidence="3" type="ORF">KI659_06445</name>
</gene>
<feature type="chain" id="PRO_5043026942" evidence="1">
    <location>
        <begin position="24"/>
        <end position="277"/>
    </location>
</feature>
<dbReference type="Proteomes" id="UP001319104">
    <property type="component" value="Unassembled WGS sequence"/>
</dbReference>
<dbReference type="GO" id="GO:0030246">
    <property type="term" value="F:carbohydrate binding"/>
    <property type="evidence" value="ECO:0007669"/>
    <property type="project" value="InterPro"/>
</dbReference>
<dbReference type="RefSeq" id="WP_213944539.1">
    <property type="nucleotide sequence ID" value="NZ_JAHBGI010000009.1"/>
</dbReference>
<feature type="signal peptide" evidence="1">
    <location>
        <begin position="1"/>
        <end position="23"/>
    </location>
</feature>
<proteinExistence type="predicted"/>
<evidence type="ECO:0000313" key="3">
    <source>
        <dbReference type="EMBL" id="MBS9523655.1"/>
    </source>
</evidence>
<dbReference type="InterPro" id="IPR013784">
    <property type="entry name" value="Carb-bd-like_fold"/>
</dbReference>
<protein>
    <submittedName>
        <fullName evidence="3">DUF4382 domain-containing protein</fullName>
    </submittedName>
</protein>
<keyword evidence="4" id="KW-1185">Reference proteome</keyword>
<comment type="caution">
    <text evidence="3">The sequence shown here is derived from an EMBL/GenBank/DDBJ whole genome shotgun (WGS) entry which is preliminary data.</text>
</comment>